<organism evidence="1 2">
    <name type="scientific">Strongyloides papillosus</name>
    <name type="common">Intestinal threadworm</name>
    <dbReference type="NCBI Taxonomy" id="174720"/>
    <lineage>
        <taxon>Eukaryota</taxon>
        <taxon>Metazoa</taxon>
        <taxon>Ecdysozoa</taxon>
        <taxon>Nematoda</taxon>
        <taxon>Chromadorea</taxon>
        <taxon>Rhabditida</taxon>
        <taxon>Tylenchina</taxon>
        <taxon>Panagrolaimomorpha</taxon>
        <taxon>Strongyloidoidea</taxon>
        <taxon>Strongyloididae</taxon>
        <taxon>Strongyloides</taxon>
    </lineage>
</organism>
<name>A0A0N5BTI4_STREA</name>
<dbReference type="WBParaSite" id="SPAL_0000916700.1">
    <property type="protein sequence ID" value="SPAL_0000916700.1"/>
    <property type="gene ID" value="SPAL_0000916700"/>
</dbReference>
<proteinExistence type="predicted"/>
<dbReference type="AlphaFoldDB" id="A0A0N5BTI4"/>
<keyword evidence="1" id="KW-1185">Reference proteome</keyword>
<evidence type="ECO:0000313" key="2">
    <source>
        <dbReference type="WBParaSite" id="SPAL_0000916700.1"/>
    </source>
</evidence>
<protein>
    <submittedName>
        <fullName evidence="2">F-box domain-containing protein</fullName>
    </submittedName>
</protein>
<accession>A0A0N5BTI4</accession>
<evidence type="ECO:0000313" key="1">
    <source>
        <dbReference type="Proteomes" id="UP000046392"/>
    </source>
</evidence>
<sequence>MEDSDKGNILSELLEINLVRKQIIKHIPSFSDMNNLVDVCKFVRCDFEKEKIERSMFLNSDSQDIIITYKDEYDRASGVPAWSDFKFEKDSRSENRLNIVKTFFGETLLCGNRVEYFINLPEKKLKEKGRMSFIKKLVKELNLNCATRKDVKNLEFAFGKNIGYIVLDVLNHMKHDSITRISLPVNCFTCRPNKYNMINGNIFNGFPNLTELSLMCHFYSGDYYDFIHHKDTFEKFVQQFSTVKNPTIIFKFSNHDDVMEADGLFEIINILTKYNVKIKFNSTICCLNSELNCGICKNLMGFCLPIKQYITTAHSVILYHRQILHSIEIMETFENLCELHLKVILPLSNGNYMFSYNQKPGHMGLKKLSNLKNVKIEFSRSIFCRYSDILNSFYPFFEIICSMMPRSVEILQLIHVLDINDATAKMITEYMPNIKLLKISCLTYRESDGLDNFTKLECLISSEYCPIKIPKTLKVLAFKQTKYPFRSDDLILTDNLIKSHYENFTKRITCNDDWEHRYILFNDIHQWHLYKSTIQEYFCPYYW</sequence>
<reference evidence="2" key="1">
    <citation type="submission" date="2017-02" db="UniProtKB">
        <authorList>
            <consortium name="WormBaseParasite"/>
        </authorList>
    </citation>
    <scope>IDENTIFICATION</scope>
</reference>
<dbReference type="Proteomes" id="UP000046392">
    <property type="component" value="Unplaced"/>
</dbReference>